<protein>
    <submittedName>
        <fullName evidence="2">Asparagine N-glycosylation enzyme membrane subunit Stt3</fullName>
    </submittedName>
</protein>
<dbReference type="Pfam" id="PF25637">
    <property type="entry name" value="DUF7942"/>
    <property type="match status" value="1"/>
</dbReference>
<keyword evidence="3" id="KW-1185">Reference proteome</keyword>
<evidence type="ECO:0000256" key="1">
    <source>
        <dbReference type="SAM" id="Phobius"/>
    </source>
</evidence>
<dbReference type="Proteomes" id="UP000540423">
    <property type="component" value="Unassembled WGS sequence"/>
</dbReference>
<dbReference type="InterPro" id="IPR057702">
    <property type="entry name" value="DUF7942"/>
</dbReference>
<dbReference type="RefSeq" id="WP_185036499.1">
    <property type="nucleotide sequence ID" value="NZ_JACHEM010000035.1"/>
</dbReference>
<feature type="transmembrane region" description="Helical" evidence="1">
    <location>
        <begin position="16"/>
        <end position="36"/>
    </location>
</feature>
<name>A0A7X0LUE8_9ACTN</name>
<feature type="transmembrane region" description="Helical" evidence="1">
    <location>
        <begin position="77"/>
        <end position="98"/>
    </location>
</feature>
<gene>
    <name evidence="2" type="ORF">HNQ79_006539</name>
</gene>
<evidence type="ECO:0000313" key="3">
    <source>
        <dbReference type="Proteomes" id="UP000540423"/>
    </source>
</evidence>
<organism evidence="2 3">
    <name type="scientific">Streptomyces candidus</name>
    <dbReference type="NCBI Taxonomy" id="67283"/>
    <lineage>
        <taxon>Bacteria</taxon>
        <taxon>Bacillati</taxon>
        <taxon>Actinomycetota</taxon>
        <taxon>Actinomycetes</taxon>
        <taxon>Kitasatosporales</taxon>
        <taxon>Streptomycetaceae</taxon>
        <taxon>Streptomyces</taxon>
    </lineage>
</organism>
<dbReference type="AlphaFoldDB" id="A0A7X0LUE8"/>
<proteinExistence type="predicted"/>
<feature type="transmembrane region" description="Helical" evidence="1">
    <location>
        <begin position="43"/>
        <end position="65"/>
    </location>
</feature>
<reference evidence="2 3" key="1">
    <citation type="submission" date="2020-08" db="EMBL/GenBank/DDBJ databases">
        <title>Genomic Encyclopedia of Type Strains, Phase IV (KMG-IV): sequencing the most valuable type-strain genomes for metagenomic binning, comparative biology and taxonomic classification.</title>
        <authorList>
            <person name="Goeker M."/>
        </authorList>
    </citation>
    <scope>NUCLEOTIDE SEQUENCE [LARGE SCALE GENOMIC DNA]</scope>
    <source>
        <strain evidence="2 3">DSM 40141</strain>
    </source>
</reference>
<dbReference type="NCBIfam" id="NF046119">
    <property type="entry name" value="memb_SCO4225"/>
    <property type="match status" value="1"/>
</dbReference>
<accession>A0A7X0LUE8</accession>
<keyword evidence="1" id="KW-0472">Membrane</keyword>
<comment type="caution">
    <text evidence="2">The sequence shown here is derived from an EMBL/GenBank/DDBJ whole genome shotgun (WGS) entry which is preliminary data.</text>
</comment>
<sequence length="105" mass="11017">MSARTLFRTAFANPLSAVYLGVVGAVAVFELVAAFIEGPQDMAGIYVLLVTSPTSLMLFSFAEAISGHAKPGLETSVVVIAVSALLQALALGLLWGLVRRERAKP</sequence>
<keyword evidence="1" id="KW-1133">Transmembrane helix</keyword>
<dbReference type="EMBL" id="JACHEM010000035">
    <property type="protein sequence ID" value="MBB6440026.1"/>
    <property type="molecule type" value="Genomic_DNA"/>
</dbReference>
<evidence type="ECO:0000313" key="2">
    <source>
        <dbReference type="EMBL" id="MBB6440026.1"/>
    </source>
</evidence>
<keyword evidence="1" id="KW-0812">Transmembrane</keyword>